<evidence type="ECO:0000256" key="3">
    <source>
        <dbReference type="ARBA" id="ARBA00023163"/>
    </source>
</evidence>
<dbReference type="GO" id="GO:0003677">
    <property type="term" value="F:DNA binding"/>
    <property type="evidence" value="ECO:0007669"/>
    <property type="project" value="UniProtKB-KW"/>
</dbReference>
<protein>
    <recommendedName>
        <fullName evidence="4">HTH tetR-type domain-containing protein</fullName>
    </recommendedName>
</protein>
<dbReference type="InterPro" id="IPR009057">
    <property type="entry name" value="Homeodomain-like_sf"/>
</dbReference>
<gene>
    <name evidence="5" type="ORF">LCGC14_0178030</name>
</gene>
<dbReference type="InterPro" id="IPR036271">
    <property type="entry name" value="Tet_transcr_reg_TetR-rel_C_sf"/>
</dbReference>
<organism evidence="5">
    <name type="scientific">marine sediment metagenome</name>
    <dbReference type="NCBI Taxonomy" id="412755"/>
    <lineage>
        <taxon>unclassified sequences</taxon>
        <taxon>metagenomes</taxon>
        <taxon>ecological metagenomes</taxon>
    </lineage>
</organism>
<dbReference type="InterPro" id="IPR001647">
    <property type="entry name" value="HTH_TetR"/>
</dbReference>
<evidence type="ECO:0000256" key="1">
    <source>
        <dbReference type="ARBA" id="ARBA00023015"/>
    </source>
</evidence>
<name>A0A0F9XSV3_9ZZZZ</name>
<reference evidence="5" key="1">
    <citation type="journal article" date="2015" name="Nature">
        <title>Complex archaea that bridge the gap between prokaryotes and eukaryotes.</title>
        <authorList>
            <person name="Spang A."/>
            <person name="Saw J.H."/>
            <person name="Jorgensen S.L."/>
            <person name="Zaremba-Niedzwiedzka K."/>
            <person name="Martijn J."/>
            <person name="Lind A.E."/>
            <person name="van Eijk R."/>
            <person name="Schleper C."/>
            <person name="Guy L."/>
            <person name="Ettema T.J."/>
        </authorList>
    </citation>
    <scope>NUCLEOTIDE SEQUENCE</scope>
</reference>
<dbReference type="Pfam" id="PF00440">
    <property type="entry name" value="TetR_N"/>
    <property type="match status" value="1"/>
</dbReference>
<evidence type="ECO:0000313" key="5">
    <source>
        <dbReference type="EMBL" id="KKN95278.1"/>
    </source>
</evidence>
<dbReference type="AlphaFoldDB" id="A0A0F9XSV3"/>
<keyword evidence="3" id="KW-0804">Transcription</keyword>
<dbReference type="SUPFAM" id="SSF48498">
    <property type="entry name" value="Tetracyclin repressor-like, C-terminal domain"/>
    <property type="match status" value="1"/>
</dbReference>
<dbReference type="PRINTS" id="PR00455">
    <property type="entry name" value="HTHTETR"/>
</dbReference>
<dbReference type="Pfam" id="PF21993">
    <property type="entry name" value="TetR_C_13_2"/>
    <property type="match status" value="1"/>
</dbReference>
<evidence type="ECO:0000256" key="2">
    <source>
        <dbReference type="ARBA" id="ARBA00023125"/>
    </source>
</evidence>
<dbReference type="PROSITE" id="PS50977">
    <property type="entry name" value="HTH_TETR_2"/>
    <property type="match status" value="1"/>
</dbReference>
<dbReference type="EMBL" id="LAZR01000071">
    <property type="protein sequence ID" value="KKN95278.1"/>
    <property type="molecule type" value="Genomic_DNA"/>
</dbReference>
<dbReference type="PANTHER" id="PTHR47506:SF3">
    <property type="entry name" value="HTH-TYPE TRANSCRIPTIONAL REGULATOR LMRA"/>
    <property type="match status" value="1"/>
</dbReference>
<sequence>MTAASKHRKSIILAAVKLFRKKGYASTGLNDILAESGAPKGSLYHYFPAGKEQLGEEAVHFAGSITAQTLRALRANHQSAAEVLRAFGALLSGWMEQSSFKDGCPIATTILETVPQSIRISSAGKEAFGLWRAEFESLLVADGTSEDDARRLANLAVAVIEGALIQARVEASPIPLKESIEEVALLMEARARPS</sequence>
<keyword evidence="1" id="KW-0805">Transcription regulation</keyword>
<dbReference type="Gene3D" id="1.10.357.10">
    <property type="entry name" value="Tetracycline Repressor, domain 2"/>
    <property type="match status" value="1"/>
</dbReference>
<feature type="domain" description="HTH tetR-type" evidence="4">
    <location>
        <begin position="5"/>
        <end position="65"/>
    </location>
</feature>
<dbReference type="SUPFAM" id="SSF46689">
    <property type="entry name" value="Homeodomain-like"/>
    <property type="match status" value="1"/>
</dbReference>
<proteinExistence type="predicted"/>
<accession>A0A0F9XSV3</accession>
<evidence type="ECO:0000259" key="4">
    <source>
        <dbReference type="PROSITE" id="PS50977"/>
    </source>
</evidence>
<comment type="caution">
    <text evidence="5">The sequence shown here is derived from an EMBL/GenBank/DDBJ whole genome shotgun (WGS) entry which is preliminary data.</text>
</comment>
<dbReference type="InterPro" id="IPR054156">
    <property type="entry name" value="YxaF_TetR_C"/>
</dbReference>
<keyword evidence="2" id="KW-0238">DNA-binding</keyword>
<dbReference type="PANTHER" id="PTHR47506">
    <property type="entry name" value="TRANSCRIPTIONAL REGULATORY PROTEIN"/>
    <property type="match status" value="1"/>
</dbReference>